<gene>
    <name evidence="1" type="ORF">HaLaN_12845</name>
</gene>
<dbReference type="Proteomes" id="UP000485058">
    <property type="component" value="Unassembled WGS sequence"/>
</dbReference>
<keyword evidence="2" id="KW-1185">Reference proteome</keyword>
<dbReference type="AlphaFoldDB" id="A0A699Z1M3"/>
<reference evidence="1 2" key="1">
    <citation type="submission" date="2020-02" db="EMBL/GenBank/DDBJ databases">
        <title>Draft genome sequence of Haematococcus lacustris strain NIES-144.</title>
        <authorList>
            <person name="Morimoto D."/>
            <person name="Nakagawa S."/>
            <person name="Yoshida T."/>
            <person name="Sawayama S."/>
        </authorList>
    </citation>
    <scope>NUCLEOTIDE SEQUENCE [LARGE SCALE GENOMIC DNA]</scope>
    <source>
        <strain evidence="1 2">NIES-144</strain>
    </source>
</reference>
<sequence>MHSGTQSQAHILALKATWDALWDEYLKPRWHRQRLGLHHA</sequence>
<organism evidence="1 2">
    <name type="scientific">Haematococcus lacustris</name>
    <name type="common">Green alga</name>
    <name type="synonym">Haematococcus pluvialis</name>
    <dbReference type="NCBI Taxonomy" id="44745"/>
    <lineage>
        <taxon>Eukaryota</taxon>
        <taxon>Viridiplantae</taxon>
        <taxon>Chlorophyta</taxon>
        <taxon>core chlorophytes</taxon>
        <taxon>Chlorophyceae</taxon>
        <taxon>CS clade</taxon>
        <taxon>Chlamydomonadales</taxon>
        <taxon>Haematococcaceae</taxon>
        <taxon>Haematococcus</taxon>
    </lineage>
</organism>
<name>A0A699Z1M3_HAELA</name>
<dbReference type="EMBL" id="BLLF01000997">
    <property type="protein sequence ID" value="GFH16427.1"/>
    <property type="molecule type" value="Genomic_DNA"/>
</dbReference>
<accession>A0A699Z1M3</accession>
<evidence type="ECO:0000313" key="1">
    <source>
        <dbReference type="EMBL" id="GFH16427.1"/>
    </source>
</evidence>
<comment type="caution">
    <text evidence="1">The sequence shown here is derived from an EMBL/GenBank/DDBJ whole genome shotgun (WGS) entry which is preliminary data.</text>
</comment>
<proteinExistence type="predicted"/>
<protein>
    <submittedName>
        <fullName evidence="1">Uncharacterized protein</fullName>
    </submittedName>
</protein>
<evidence type="ECO:0000313" key="2">
    <source>
        <dbReference type="Proteomes" id="UP000485058"/>
    </source>
</evidence>